<accession>A0A6A3AP60</accession>
<keyword evidence="2" id="KW-1015">Disulfide bond</keyword>
<organism evidence="4 5">
    <name type="scientific">Hibiscus syriacus</name>
    <name type="common">Rose of Sharon</name>
    <dbReference type="NCBI Taxonomy" id="106335"/>
    <lineage>
        <taxon>Eukaryota</taxon>
        <taxon>Viridiplantae</taxon>
        <taxon>Streptophyta</taxon>
        <taxon>Embryophyta</taxon>
        <taxon>Tracheophyta</taxon>
        <taxon>Spermatophyta</taxon>
        <taxon>Magnoliopsida</taxon>
        <taxon>eudicotyledons</taxon>
        <taxon>Gunneridae</taxon>
        <taxon>Pentapetalae</taxon>
        <taxon>rosids</taxon>
        <taxon>malvids</taxon>
        <taxon>Malvales</taxon>
        <taxon>Malvaceae</taxon>
        <taxon>Malvoideae</taxon>
        <taxon>Hibiscus</taxon>
    </lineage>
</organism>
<dbReference type="PANTHER" id="PTHR31614:SF20">
    <property type="entry name" value="POLLEN PROTEIN OLE E I-LIKE PROTEIN"/>
    <property type="match status" value="1"/>
</dbReference>
<dbReference type="AlphaFoldDB" id="A0A6A3AP60"/>
<comment type="caution">
    <text evidence="4">The sequence shown here is derived from an EMBL/GenBank/DDBJ whole genome shotgun (WGS) entry which is preliminary data.</text>
</comment>
<keyword evidence="5" id="KW-1185">Reference proteome</keyword>
<dbReference type="Pfam" id="PF01190">
    <property type="entry name" value="Pollen_Ole_e_1"/>
    <property type="match status" value="1"/>
</dbReference>
<evidence type="ECO:0000256" key="3">
    <source>
        <dbReference type="SAM" id="SignalP"/>
    </source>
</evidence>
<protein>
    <submittedName>
        <fullName evidence="4">Alg9-like mannosyltransferase family isoform 1</fullName>
    </submittedName>
</protein>
<dbReference type="PANTHER" id="PTHR31614">
    <property type="entry name" value="PROTEIN DOWNSTREAM OF FLC-RELATED"/>
    <property type="match status" value="1"/>
</dbReference>
<dbReference type="Proteomes" id="UP000436088">
    <property type="component" value="Unassembled WGS sequence"/>
</dbReference>
<keyword evidence="3" id="KW-0732">Signal</keyword>
<dbReference type="EMBL" id="VEPZ02000982">
    <property type="protein sequence ID" value="KAE8705177.1"/>
    <property type="molecule type" value="Genomic_DNA"/>
</dbReference>
<comment type="similarity">
    <text evidence="1">Belongs to the Ole e I family.</text>
</comment>
<feature type="signal peptide" evidence="3">
    <location>
        <begin position="1"/>
        <end position="20"/>
    </location>
</feature>
<evidence type="ECO:0000313" key="5">
    <source>
        <dbReference type="Proteomes" id="UP000436088"/>
    </source>
</evidence>
<name>A0A6A3AP60_HIBSY</name>
<dbReference type="InterPro" id="IPR006041">
    <property type="entry name" value="Pollen_Ole_e1_allergen"/>
</dbReference>
<feature type="chain" id="PRO_5025494906" evidence="3">
    <location>
        <begin position="21"/>
        <end position="183"/>
    </location>
</feature>
<evidence type="ECO:0000256" key="1">
    <source>
        <dbReference type="ARBA" id="ARBA00010049"/>
    </source>
</evidence>
<gene>
    <name evidence="4" type="ORF">F3Y22_tig00110429pilonHSYRG00016</name>
</gene>
<reference evidence="4" key="1">
    <citation type="submission" date="2019-09" db="EMBL/GenBank/DDBJ databases">
        <title>Draft genome information of white flower Hibiscus syriacus.</title>
        <authorList>
            <person name="Kim Y.-M."/>
        </authorList>
    </citation>
    <scope>NUCLEOTIDE SEQUENCE [LARGE SCALE GENOMIC DNA]</scope>
    <source>
        <strain evidence="4">YM2019G1</strain>
    </source>
</reference>
<dbReference type="GO" id="GO:0016757">
    <property type="term" value="F:glycosyltransferase activity"/>
    <property type="evidence" value="ECO:0007669"/>
    <property type="project" value="UniProtKB-KW"/>
</dbReference>
<sequence length="183" mass="19960">MTKASTIALVSLAIYISSSSFKFAYATGAAAPEAAESNKFKVAGHVYCDTCRVEFETKISKPISGAVVKLECRNRTDGALTFQSPEITTTQSGDYSIDVEGDYEDSDCDVALVRSSWPDCSDLTEEWRKARVVLTSLDGVSGNIRFANSLGFKKKEALPECKKVLTELGYYELQKELGNEAVP</sequence>
<evidence type="ECO:0000313" key="4">
    <source>
        <dbReference type="EMBL" id="KAE8705177.1"/>
    </source>
</evidence>
<evidence type="ECO:0000256" key="2">
    <source>
        <dbReference type="ARBA" id="ARBA00023157"/>
    </source>
</evidence>
<proteinExistence type="inferred from homology"/>